<keyword evidence="2" id="KW-0378">Hydrolase</keyword>
<dbReference type="InterPro" id="IPR051049">
    <property type="entry name" value="Dienelactone_hydrolase-like"/>
</dbReference>
<dbReference type="PATRIC" id="fig|400772.4.peg.1721"/>
<feature type="domain" description="Dienelactone hydrolase" evidence="1">
    <location>
        <begin position="15"/>
        <end position="245"/>
    </location>
</feature>
<reference evidence="2 3" key="1">
    <citation type="submission" date="2015-02" db="EMBL/GenBank/DDBJ databases">
        <title>Draft genome sequences of ten Microbacterium spp. with emphasis on heavy metal contaminated environments.</title>
        <authorList>
            <person name="Corretto E."/>
        </authorList>
    </citation>
    <scope>NUCLEOTIDE SEQUENCE [LARGE SCALE GENOMIC DNA]</scope>
    <source>
        <strain evidence="2 3">DSM 18659</strain>
    </source>
</reference>
<dbReference type="EMBL" id="JYIY01000074">
    <property type="protein sequence ID" value="KJL36367.1"/>
    <property type="molecule type" value="Genomic_DNA"/>
</dbReference>
<keyword evidence="3" id="KW-1185">Reference proteome</keyword>
<dbReference type="AlphaFoldDB" id="A0A0F0LT04"/>
<dbReference type="Gene3D" id="3.40.50.1820">
    <property type="entry name" value="alpha/beta hydrolase"/>
    <property type="match status" value="1"/>
</dbReference>
<evidence type="ECO:0000313" key="3">
    <source>
        <dbReference type="Proteomes" id="UP000033451"/>
    </source>
</evidence>
<dbReference type="Pfam" id="PF01738">
    <property type="entry name" value="DLH"/>
    <property type="match status" value="1"/>
</dbReference>
<dbReference type="SUPFAM" id="SSF53474">
    <property type="entry name" value="alpha/beta-Hydrolases"/>
    <property type="match status" value="1"/>
</dbReference>
<sequence length="249" mass="26197">MTETRSIPTPDGPAIDVYLARPDGPVRGAVIVIHEIWGLVDHIRDVADRFAALGYLAAAPDILSRGGIEPSIGAELFAIMNSDDEEARVAAQPRMRDAITEARAPEYAGWAVGALTGVVDLVATEPGVDGRIGVIGFCFGGTFAFLLAAADPRVRAALPFYGSAPGAEQLGRITAPVLALYGQHDPSLIEALPAVEQTAREAGVALETVVYPDAAHAFFNDEGRRYHAASAADAWARVQAFLDAHLDAG</sequence>
<dbReference type="PANTHER" id="PTHR46623">
    <property type="entry name" value="CARBOXYMETHYLENEBUTENOLIDASE-RELATED"/>
    <property type="match status" value="1"/>
</dbReference>
<dbReference type="STRING" id="400772.RR49_01699"/>
<proteinExistence type="predicted"/>
<protein>
    <submittedName>
        <fullName evidence="2">Carboxymethylenebutenolidase</fullName>
        <ecNumber evidence="2">3.1.1.45</ecNumber>
    </submittedName>
</protein>
<comment type="caution">
    <text evidence="2">The sequence shown here is derived from an EMBL/GenBank/DDBJ whole genome shotgun (WGS) entry which is preliminary data.</text>
</comment>
<organism evidence="2 3">
    <name type="scientific">Microbacterium ginsengisoli</name>
    <dbReference type="NCBI Taxonomy" id="400772"/>
    <lineage>
        <taxon>Bacteria</taxon>
        <taxon>Bacillati</taxon>
        <taxon>Actinomycetota</taxon>
        <taxon>Actinomycetes</taxon>
        <taxon>Micrococcales</taxon>
        <taxon>Microbacteriaceae</taxon>
        <taxon>Microbacterium</taxon>
    </lineage>
</organism>
<dbReference type="GO" id="GO:0008806">
    <property type="term" value="F:carboxymethylenebutenolidase activity"/>
    <property type="evidence" value="ECO:0007669"/>
    <property type="project" value="UniProtKB-EC"/>
</dbReference>
<accession>A0A0F0LT04</accession>
<name>A0A0F0LT04_9MICO</name>
<dbReference type="InterPro" id="IPR002925">
    <property type="entry name" value="Dienelactn_hydro"/>
</dbReference>
<gene>
    <name evidence="2" type="primary">clcD</name>
    <name evidence="2" type="ORF">RR49_01699</name>
</gene>
<dbReference type="EC" id="3.1.1.45" evidence="2"/>
<dbReference type="RefSeq" id="WP_045247633.1">
    <property type="nucleotide sequence ID" value="NZ_JYIY01000074.1"/>
</dbReference>
<evidence type="ECO:0000313" key="2">
    <source>
        <dbReference type="EMBL" id="KJL36367.1"/>
    </source>
</evidence>
<dbReference type="InterPro" id="IPR029058">
    <property type="entry name" value="AB_hydrolase_fold"/>
</dbReference>
<dbReference type="OrthoDB" id="3208682at2"/>
<dbReference type="PANTHER" id="PTHR46623:SF6">
    <property type="entry name" value="ALPHA_BETA-HYDROLASES SUPERFAMILY PROTEIN"/>
    <property type="match status" value="1"/>
</dbReference>
<evidence type="ECO:0000259" key="1">
    <source>
        <dbReference type="Pfam" id="PF01738"/>
    </source>
</evidence>
<dbReference type="Proteomes" id="UP000033451">
    <property type="component" value="Unassembled WGS sequence"/>
</dbReference>